<keyword evidence="3" id="KW-0143">Chaperone</keyword>
<dbReference type="GO" id="GO:0016787">
    <property type="term" value="F:hydrolase activity"/>
    <property type="evidence" value="ECO:0007669"/>
    <property type="project" value="UniProtKB-KW"/>
</dbReference>
<dbReference type="SUPFAM" id="SSF52540">
    <property type="entry name" value="P-loop containing nucleoside triphosphate hydrolases"/>
    <property type="match status" value="1"/>
</dbReference>
<feature type="domain" description="CobW/HypB/UreG nucleotide-binding" evidence="6">
    <location>
        <begin position="3"/>
        <end position="179"/>
    </location>
</feature>
<evidence type="ECO:0000259" key="6">
    <source>
        <dbReference type="Pfam" id="PF02492"/>
    </source>
</evidence>
<dbReference type="Proteomes" id="UP000003011">
    <property type="component" value="Unassembled WGS sequence"/>
</dbReference>
<dbReference type="Gene3D" id="3.40.50.300">
    <property type="entry name" value="P-loop containing nucleotide triphosphate hydrolases"/>
    <property type="match status" value="1"/>
</dbReference>
<evidence type="ECO:0000259" key="7">
    <source>
        <dbReference type="Pfam" id="PF07683"/>
    </source>
</evidence>
<dbReference type="InterPro" id="IPR011629">
    <property type="entry name" value="CobW-like_C"/>
</dbReference>
<dbReference type="AlphaFoldDB" id="G5GJC3"/>
<name>G5GJC3_9FIRM</name>
<dbReference type="InterPro" id="IPR003495">
    <property type="entry name" value="CobW/HypB/UreG_nucleotide-bd"/>
</dbReference>
<organism evidence="8 9">
    <name type="scientific">Johnsonella ignava ATCC 51276</name>
    <dbReference type="NCBI Taxonomy" id="679200"/>
    <lineage>
        <taxon>Bacteria</taxon>
        <taxon>Bacillati</taxon>
        <taxon>Bacillota</taxon>
        <taxon>Clostridia</taxon>
        <taxon>Lachnospirales</taxon>
        <taxon>Lachnospiraceae</taxon>
        <taxon>Johnsonella</taxon>
    </lineage>
</organism>
<dbReference type="PATRIC" id="fig|679200.3.peg.1761"/>
<dbReference type="GO" id="GO:0005737">
    <property type="term" value="C:cytoplasm"/>
    <property type="evidence" value="ECO:0007669"/>
    <property type="project" value="TreeGrafter"/>
</dbReference>
<keyword evidence="1" id="KW-0547">Nucleotide-binding</keyword>
<comment type="similarity">
    <text evidence="4">Belongs to the SIMIBI class G3E GTPase family. ZNG1 subfamily.</text>
</comment>
<evidence type="ECO:0000256" key="4">
    <source>
        <dbReference type="ARBA" id="ARBA00034320"/>
    </source>
</evidence>
<protein>
    <recommendedName>
        <fullName evidence="10">CobW/HypB/UreG nucleotide-binding domain-containing protein</fullName>
    </recommendedName>
</protein>
<evidence type="ECO:0000313" key="8">
    <source>
        <dbReference type="EMBL" id="EHI55248.1"/>
    </source>
</evidence>
<keyword evidence="9" id="KW-1185">Reference proteome</keyword>
<dbReference type="InterPro" id="IPR051316">
    <property type="entry name" value="Zinc-reg_GTPase_activator"/>
</dbReference>
<dbReference type="EMBL" id="ACZL01000026">
    <property type="protein sequence ID" value="EHI55248.1"/>
    <property type="molecule type" value="Genomic_DNA"/>
</dbReference>
<comment type="caution">
    <text evidence="8">The sequence shown here is derived from an EMBL/GenBank/DDBJ whole genome shotgun (WGS) entry which is preliminary data.</text>
</comment>
<dbReference type="STRING" id="679200.HMPREF9333_01663"/>
<dbReference type="Gene3D" id="3.30.1220.10">
    <property type="entry name" value="CobW-like, C-terminal domain"/>
    <property type="match status" value="1"/>
</dbReference>
<sequence>MKILIISGFLGAGKTTFIKEMVKRCKGEFAILENEYSSLDIDSAKLTDNSDKSKINIWEMTEGCICCSTKGDFATSVLTIANALDPEYLVVEPSGVGMLGNVIDNIKQIEYERIGLLAPITIVDGYNFSSRFDEFKDLYINQIKFAKTIVVSKMENTDLSEKSDIETFLKGINDKADILVQHYKDMPDCWWQQLFLKDYDGNIIQSVKKSEDFFENSDSAEDFETLSIENMGMLSPEKLIIILEMMLRGEFGDIVRAKGFLQAGGQNLQFDLAGTKYSVLFLENEVSSKSVFIGKNILRQRIRKYFFENSEYVKIRSYSK</sequence>
<feature type="domain" description="CobW C-terminal" evidence="7">
    <location>
        <begin position="223"/>
        <end position="306"/>
    </location>
</feature>
<dbReference type="InterPro" id="IPR036627">
    <property type="entry name" value="CobW-likC_sf"/>
</dbReference>
<dbReference type="GO" id="GO:0000166">
    <property type="term" value="F:nucleotide binding"/>
    <property type="evidence" value="ECO:0007669"/>
    <property type="project" value="UniProtKB-KW"/>
</dbReference>
<dbReference type="PANTHER" id="PTHR13748">
    <property type="entry name" value="COBW-RELATED"/>
    <property type="match status" value="1"/>
</dbReference>
<evidence type="ECO:0000313" key="9">
    <source>
        <dbReference type="Proteomes" id="UP000003011"/>
    </source>
</evidence>
<reference evidence="8 9" key="1">
    <citation type="submission" date="2011-08" db="EMBL/GenBank/DDBJ databases">
        <title>The Genome Sequence of Johnsonella ignava ATCC 51276.</title>
        <authorList>
            <consortium name="The Broad Institute Genome Sequencing Platform"/>
            <person name="Earl A."/>
            <person name="Ward D."/>
            <person name="Feldgarden M."/>
            <person name="Gevers D."/>
            <person name="Izard J."/>
            <person name="Blanton J.M."/>
            <person name="Baranova O.V."/>
            <person name="Dewhirst F.E."/>
            <person name="Young S.K."/>
            <person name="Zeng Q."/>
            <person name="Gargeya S."/>
            <person name="Fitzgerald M."/>
            <person name="Haas B."/>
            <person name="Abouelleil A."/>
            <person name="Alvarado L."/>
            <person name="Arachchi H.M."/>
            <person name="Berlin A."/>
            <person name="Brown A."/>
            <person name="Chapman S.B."/>
            <person name="Chen Z."/>
            <person name="Dunbar C."/>
            <person name="Freedman E."/>
            <person name="Gearin G."/>
            <person name="Gellesch M."/>
            <person name="Goldberg J."/>
            <person name="Griggs A."/>
            <person name="Gujja S."/>
            <person name="Heiman D."/>
            <person name="Howarth C."/>
            <person name="Larson L."/>
            <person name="Lui A."/>
            <person name="MacDonald P.J.P."/>
            <person name="Montmayeur A."/>
            <person name="Murphy C."/>
            <person name="Neiman D."/>
            <person name="Pearson M."/>
            <person name="Priest M."/>
            <person name="Roberts A."/>
            <person name="Saif S."/>
            <person name="Shea T."/>
            <person name="Shenoy N."/>
            <person name="Sisk P."/>
            <person name="Stolte C."/>
            <person name="Sykes S."/>
            <person name="Wortman J."/>
            <person name="Nusbaum C."/>
            <person name="Birren B."/>
        </authorList>
    </citation>
    <scope>NUCLEOTIDE SEQUENCE [LARGE SCALE GENOMIC DNA]</scope>
    <source>
        <strain evidence="8 9">ATCC 51276</strain>
    </source>
</reference>
<dbReference type="OrthoDB" id="9808822at2"/>
<dbReference type="HOGENOM" id="CLU_017452_1_3_9"/>
<evidence type="ECO:0000256" key="5">
    <source>
        <dbReference type="ARBA" id="ARBA00049117"/>
    </source>
</evidence>
<evidence type="ECO:0000256" key="1">
    <source>
        <dbReference type="ARBA" id="ARBA00022741"/>
    </source>
</evidence>
<gene>
    <name evidence="8" type="ORF">HMPREF9333_01663</name>
</gene>
<dbReference type="PANTHER" id="PTHR13748:SF62">
    <property type="entry name" value="COBW DOMAIN-CONTAINING PROTEIN"/>
    <property type="match status" value="1"/>
</dbReference>
<dbReference type="InterPro" id="IPR027417">
    <property type="entry name" value="P-loop_NTPase"/>
</dbReference>
<evidence type="ECO:0000256" key="2">
    <source>
        <dbReference type="ARBA" id="ARBA00022801"/>
    </source>
</evidence>
<dbReference type="eggNOG" id="COG0523">
    <property type="taxonomic scope" value="Bacteria"/>
</dbReference>
<dbReference type="Pfam" id="PF02492">
    <property type="entry name" value="cobW"/>
    <property type="match status" value="1"/>
</dbReference>
<evidence type="ECO:0000256" key="3">
    <source>
        <dbReference type="ARBA" id="ARBA00023186"/>
    </source>
</evidence>
<keyword evidence="2" id="KW-0378">Hydrolase</keyword>
<comment type="catalytic activity">
    <reaction evidence="5">
        <text>GTP + H2O = GDP + phosphate + H(+)</text>
        <dbReference type="Rhea" id="RHEA:19669"/>
        <dbReference type="ChEBI" id="CHEBI:15377"/>
        <dbReference type="ChEBI" id="CHEBI:15378"/>
        <dbReference type="ChEBI" id="CHEBI:37565"/>
        <dbReference type="ChEBI" id="CHEBI:43474"/>
        <dbReference type="ChEBI" id="CHEBI:58189"/>
    </reaction>
    <physiologicalReaction direction="left-to-right" evidence="5">
        <dbReference type="Rhea" id="RHEA:19670"/>
    </physiologicalReaction>
</comment>
<evidence type="ECO:0008006" key="10">
    <source>
        <dbReference type="Google" id="ProtNLM"/>
    </source>
</evidence>
<dbReference type="RefSeq" id="WP_005541435.1">
    <property type="nucleotide sequence ID" value="NZ_JH378834.1"/>
</dbReference>
<dbReference type="Pfam" id="PF07683">
    <property type="entry name" value="CobW_C"/>
    <property type="match status" value="1"/>
</dbReference>
<accession>G5GJC3</accession>
<dbReference type="SUPFAM" id="SSF90002">
    <property type="entry name" value="Hypothetical protein YjiA, C-terminal domain"/>
    <property type="match status" value="1"/>
</dbReference>
<proteinExistence type="inferred from homology"/>